<dbReference type="InterPro" id="IPR013786">
    <property type="entry name" value="AcylCoA_DH/ox_N"/>
</dbReference>
<dbReference type="InterPro" id="IPR050741">
    <property type="entry name" value="Acyl-CoA_dehydrogenase"/>
</dbReference>
<proteinExistence type="inferred from homology"/>
<dbReference type="Pfam" id="PF02770">
    <property type="entry name" value="Acyl-CoA_dh_M"/>
    <property type="match status" value="1"/>
</dbReference>
<evidence type="ECO:0000256" key="4">
    <source>
        <dbReference type="ARBA" id="ARBA00022827"/>
    </source>
</evidence>
<feature type="domain" description="Acyl-CoA dehydrogenase/oxidase C-terminal" evidence="6">
    <location>
        <begin position="224"/>
        <end position="371"/>
    </location>
</feature>
<sequence length="373" mass="39811">MTIVVNDPQAAEFGRAVSQFAQDIHLIDQPVDRQAWKRAGALGLTGLEIPAAFGGSAGATYAWNAAAVDALATISHGLSSTFTISFDIATPYLVALGTPEVHQRWLPPLAQGEAIAALALTEPGAGSDLAALSTRAEPQGDHYLITGSKTFITNGSIADVIVVAARTSPQAGARGISLFAVDAHSAGLTRRRITTIGQSDCDTAELFFDQVEVPLSHLLGTLDEGFLHLMERLPQERITSSIANLAQADVAMNLTLAQVRERQAFGRPLGSLQHNAFRIAELDAQRSAVRAHVDACIERLINSTMSTVDGARAKLLSARLENDILDLGMQLHGGSSFLEGTEINQRWIDGRITRIWAGADEIMLHLIAKDLGL</sequence>
<reference evidence="9" key="1">
    <citation type="submission" date="2020-05" db="EMBL/GenBank/DDBJ databases">
        <authorList>
            <person name="Chiriac C."/>
            <person name="Salcher M."/>
            <person name="Ghai R."/>
            <person name="Kavagutti S V."/>
        </authorList>
    </citation>
    <scope>NUCLEOTIDE SEQUENCE</scope>
</reference>
<evidence type="ECO:0000313" key="9">
    <source>
        <dbReference type="EMBL" id="CAB4542909.1"/>
    </source>
</evidence>
<dbReference type="InterPro" id="IPR006091">
    <property type="entry name" value="Acyl-CoA_Oxase/DH_mid-dom"/>
</dbReference>
<dbReference type="Gene3D" id="1.20.140.10">
    <property type="entry name" value="Butyryl-CoA Dehydrogenase, subunit A, domain 3"/>
    <property type="match status" value="1"/>
</dbReference>
<organism evidence="9">
    <name type="scientific">freshwater metagenome</name>
    <dbReference type="NCBI Taxonomy" id="449393"/>
    <lineage>
        <taxon>unclassified sequences</taxon>
        <taxon>metagenomes</taxon>
        <taxon>ecological metagenomes</taxon>
    </lineage>
</organism>
<dbReference type="InterPro" id="IPR036250">
    <property type="entry name" value="AcylCo_DH-like_C"/>
</dbReference>
<dbReference type="Pfam" id="PF02771">
    <property type="entry name" value="Acyl-CoA_dh_N"/>
    <property type="match status" value="1"/>
</dbReference>
<evidence type="ECO:0000259" key="8">
    <source>
        <dbReference type="Pfam" id="PF02771"/>
    </source>
</evidence>
<dbReference type="Gene3D" id="1.10.540.10">
    <property type="entry name" value="Acyl-CoA dehydrogenase/oxidase, N-terminal domain"/>
    <property type="match status" value="1"/>
</dbReference>
<dbReference type="InterPro" id="IPR009075">
    <property type="entry name" value="AcylCo_DH/oxidase_C"/>
</dbReference>
<evidence type="ECO:0000259" key="7">
    <source>
        <dbReference type="Pfam" id="PF02770"/>
    </source>
</evidence>
<evidence type="ECO:0000256" key="3">
    <source>
        <dbReference type="ARBA" id="ARBA00022630"/>
    </source>
</evidence>
<evidence type="ECO:0000259" key="6">
    <source>
        <dbReference type="Pfam" id="PF00441"/>
    </source>
</evidence>
<dbReference type="AlphaFoldDB" id="A0A6J6BXC3"/>
<dbReference type="GO" id="GO:0050660">
    <property type="term" value="F:flavin adenine dinucleotide binding"/>
    <property type="evidence" value="ECO:0007669"/>
    <property type="project" value="InterPro"/>
</dbReference>
<dbReference type="EMBL" id="CAEZSO010000082">
    <property type="protein sequence ID" value="CAB4542909.1"/>
    <property type="molecule type" value="Genomic_DNA"/>
</dbReference>
<dbReference type="InterPro" id="IPR037069">
    <property type="entry name" value="AcylCoA_DH/ox_N_sf"/>
</dbReference>
<dbReference type="GO" id="GO:0003995">
    <property type="term" value="F:acyl-CoA dehydrogenase activity"/>
    <property type="evidence" value="ECO:0007669"/>
    <property type="project" value="InterPro"/>
</dbReference>
<feature type="domain" description="Acyl-CoA oxidase/dehydrogenase middle" evidence="7">
    <location>
        <begin position="117"/>
        <end position="211"/>
    </location>
</feature>
<dbReference type="SUPFAM" id="SSF56645">
    <property type="entry name" value="Acyl-CoA dehydrogenase NM domain-like"/>
    <property type="match status" value="1"/>
</dbReference>
<accession>A0A6J6BXC3</accession>
<feature type="domain" description="Acyl-CoA dehydrogenase/oxidase N-terminal" evidence="8">
    <location>
        <begin position="20"/>
        <end position="113"/>
    </location>
</feature>
<dbReference type="PROSITE" id="PS00072">
    <property type="entry name" value="ACYL_COA_DH_1"/>
    <property type="match status" value="1"/>
</dbReference>
<dbReference type="InterPro" id="IPR046373">
    <property type="entry name" value="Acyl-CoA_Oxase/DH_mid-dom_sf"/>
</dbReference>
<dbReference type="GO" id="GO:0005737">
    <property type="term" value="C:cytoplasm"/>
    <property type="evidence" value="ECO:0007669"/>
    <property type="project" value="TreeGrafter"/>
</dbReference>
<keyword evidence="3" id="KW-0285">Flavoprotein</keyword>
<dbReference type="Pfam" id="PF00441">
    <property type="entry name" value="Acyl-CoA_dh_1"/>
    <property type="match status" value="1"/>
</dbReference>
<gene>
    <name evidence="9" type="ORF">UFOPK1446_00507</name>
</gene>
<dbReference type="FunFam" id="2.40.110.10:FF:000002">
    <property type="entry name" value="Acyl-CoA dehydrogenase fadE12"/>
    <property type="match status" value="1"/>
</dbReference>
<comment type="similarity">
    <text evidence="2">Belongs to the acyl-CoA dehydrogenase family.</text>
</comment>
<evidence type="ECO:0000256" key="1">
    <source>
        <dbReference type="ARBA" id="ARBA00001974"/>
    </source>
</evidence>
<dbReference type="Gene3D" id="2.40.110.10">
    <property type="entry name" value="Butyryl-CoA Dehydrogenase, subunit A, domain 2"/>
    <property type="match status" value="1"/>
</dbReference>
<protein>
    <submittedName>
        <fullName evidence="9">Unannotated protein</fullName>
    </submittedName>
</protein>
<dbReference type="InterPro" id="IPR006089">
    <property type="entry name" value="Acyl-CoA_DH_CS"/>
</dbReference>
<comment type="cofactor">
    <cofactor evidence="1">
        <name>FAD</name>
        <dbReference type="ChEBI" id="CHEBI:57692"/>
    </cofactor>
</comment>
<dbReference type="PANTHER" id="PTHR48083">
    <property type="entry name" value="MEDIUM-CHAIN SPECIFIC ACYL-COA DEHYDROGENASE, MITOCHONDRIAL-RELATED"/>
    <property type="match status" value="1"/>
</dbReference>
<dbReference type="SUPFAM" id="SSF47203">
    <property type="entry name" value="Acyl-CoA dehydrogenase C-terminal domain-like"/>
    <property type="match status" value="1"/>
</dbReference>
<keyword evidence="4" id="KW-0274">FAD</keyword>
<evidence type="ECO:0000256" key="5">
    <source>
        <dbReference type="ARBA" id="ARBA00023002"/>
    </source>
</evidence>
<dbReference type="GO" id="GO:0033539">
    <property type="term" value="P:fatty acid beta-oxidation using acyl-CoA dehydrogenase"/>
    <property type="evidence" value="ECO:0007669"/>
    <property type="project" value="TreeGrafter"/>
</dbReference>
<name>A0A6J6BXC3_9ZZZZ</name>
<evidence type="ECO:0000256" key="2">
    <source>
        <dbReference type="ARBA" id="ARBA00009347"/>
    </source>
</evidence>
<dbReference type="PANTHER" id="PTHR48083:SF20">
    <property type="entry name" value="LONG-CHAIN SPECIFIC ACYL-COA DEHYDROGENASE, MITOCHONDRIAL"/>
    <property type="match status" value="1"/>
</dbReference>
<keyword evidence="5" id="KW-0560">Oxidoreductase</keyword>
<dbReference type="InterPro" id="IPR009100">
    <property type="entry name" value="AcylCoA_DH/oxidase_NM_dom_sf"/>
</dbReference>